<name>A0ABT5X6L1_9EURY</name>
<dbReference type="InterPro" id="IPR038157">
    <property type="entry name" value="FeoA_core_dom"/>
</dbReference>
<evidence type="ECO:0000259" key="2">
    <source>
        <dbReference type="SMART" id="SM00899"/>
    </source>
</evidence>
<gene>
    <name evidence="3" type="ORF">P0O15_03985</name>
</gene>
<dbReference type="PANTHER" id="PTHR42954">
    <property type="entry name" value="FE(2+) TRANSPORT PROTEIN A"/>
    <property type="match status" value="1"/>
</dbReference>
<dbReference type="InterPro" id="IPR008988">
    <property type="entry name" value="Transcriptional_repressor_C"/>
</dbReference>
<organism evidence="3 4">
    <name type="scientific">Candidatus Methanocrinis natronophilus</name>
    <dbReference type="NCBI Taxonomy" id="3033396"/>
    <lineage>
        <taxon>Archaea</taxon>
        <taxon>Methanobacteriati</taxon>
        <taxon>Methanobacteriota</taxon>
        <taxon>Stenosarchaea group</taxon>
        <taxon>Methanomicrobia</taxon>
        <taxon>Methanotrichales</taxon>
        <taxon>Methanotrichaceae</taxon>
        <taxon>Methanocrinis</taxon>
    </lineage>
</organism>
<sequence>MPEKRLNQMERGERGRVIGISPCGSLRRRLMDMGIVRGAEIEMVRRAPLGDPVEFILRGYNLTLRGGEAANVLLEVG</sequence>
<comment type="caution">
    <text evidence="3">The sequence shown here is derived from an EMBL/GenBank/DDBJ whole genome shotgun (WGS) entry which is preliminary data.</text>
</comment>
<feature type="domain" description="Ferrous iron transporter FeoA-like" evidence="2">
    <location>
        <begin position="4"/>
        <end position="76"/>
    </location>
</feature>
<dbReference type="Proteomes" id="UP001220010">
    <property type="component" value="Unassembled WGS sequence"/>
</dbReference>
<dbReference type="Gene3D" id="2.30.30.90">
    <property type="match status" value="1"/>
</dbReference>
<evidence type="ECO:0000256" key="1">
    <source>
        <dbReference type="ARBA" id="ARBA00023004"/>
    </source>
</evidence>
<keyword evidence="1" id="KW-0408">Iron</keyword>
<dbReference type="RefSeq" id="WP_316966078.1">
    <property type="nucleotide sequence ID" value="NZ_JARFPK010000010.1"/>
</dbReference>
<dbReference type="Pfam" id="PF04023">
    <property type="entry name" value="FeoA"/>
    <property type="match status" value="1"/>
</dbReference>
<dbReference type="InterPro" id="IPR007167">
    <property type="entry name" value="Fe-transptr_FeoA-like"/>
</dbReference>
<evidence type="ECO:0000313" key="3">
    <source>
        <dbReference type="EMBL" id="MDF0590331.1"/>
    </source>
</evidence>
<evidence type="ECO:0000313" key="4">
    <source>
        <dbReference type="Proteomes" id="UP001220010"/>
    </source>
</evidence>
<protein>
    <submittedName>
        <fullName evidence="3">Ferrous iron transport protein A</fullName>
    </submittedName>
</protein>
<accession>A0ABT5X6L1</accession>
<keyword evidence="4" id="KW-1185">Reference proteome</keyword>
<dbReference type="EMBL" id="JARFPK010000010">
    <property type="protein sequence ID" value="MDF0590331.1"/>
    <property type="molecule type" value="Genomic_DNA"/>
</dbReference>
<dbReference type="InterPro" id="IPR052713">
    <property type="entry name" value="FeoA"/>
</dbReference>
<dbReference type="PANTHER" id="PTHR42954:SF2">
    <property type="entry name" value="FE(2+) TRANSPORT PROTEIN A"/>
    <property type="match status" value="1"/>
</dbReference>
<dbReference type="SUPFAM" id="SSF50037">
    <property type="entry name" value="C-terminal domain of transcriptional repressors"/>
    <property type="match status" value="1"/>
</dbReference>
<dbReference type="SMART" id="SM00899">
    <property type="entry name" value="FeoA"/>
    <property type="match status" value="1"/>
</dbReference>
<reference evidence="3 4" key="1">
    <citation type="submission" date="2023-03" db="EMBL/GenBank/DDBJ databases">
        <title>WGS of Methanotrichaceae archaeon Mx.</title>
        <authorList>
            <person name="Sorokin D.Y."/>
            <person name="Merkel A.Y."/>
        </authorList>
    </citation>
    <scope>NUCLEOTIDE SEQUENCE [LARGE SCALE GENOMIC DNA]</scope>
    <source>
        <strain evidence="3 4">Mx</strain>
    </source>
</reference>
<proteinExistence type="predicted"/>